<feature type="domain" description="RGS" evidence="4">
    <location>
        <begin position="2593"/>
        <end position="2710"/>
    </location>
</feature>
<dbReference type="SUPFAM" id="SSF48097">
    <property type="entry name" value="Regulator of G-protein signaling, RGS"/>
    <property type="match status" value="1"/>
</dbReference>
<reference evidence="5 6" key="1">
    <citation type="submission" date="2022-05" db="EMBL/GenBank/DDBJ databases">
        <title>A multi-omics perspective on studying reproductive biology in Daphnia sinensis.</title>
        <authorList>
            <person name="Jia J."/>
        </authorList>
    </citation>
    <scope>NUCLEOTIDE SEQUENCE [LARGE SCALE GENOMIC DNA]</scope>
    <source>
        <strain evidence="5 6">WSL</strain>
    </source>
</reference>
<comment type="caution">
    <text evidence="5">The sequence shown here is derived from an EMBL/GenBank/DDBJ whole genome shotgun (WGS) entry which is preliminary data.</text>
</comment>
<dbReference type="Gene3D" id="2.60.40.150">
    <property type="entry name" value="C2 domain"/>
    <property type="match status" value="1"/>
</dbReference>
<dbReference type="FunFam" id="1.10.167.10:FF:000001">
    <property type="entry name" value="Putative regulator of g-protein signaling 12"/>
    <property type="match status" value="1"/>
</dbReference>
<feature type="compositionally biased region" description="Polar residues" evidence="1">
    <location>
        <begin position="446"/>
        <end position="455"/>
    </location>
</feature>
<dbReference type="InterPro" id="IPR001849">
    <property type="entry name" value="PH_domain"/>
</dbReference>
<feature type="region of interest" description="Disordered" evidence="1">
    <location>
        <begin position="1234"/>
        <end position="1335"/>
    </location>
</feature>
<dbReference type="PRINTS" id="PR01301">
    <property type="entry name" value="RGSPROTEIN"/>
</dbReference>
<feature type="region of interest" description="Disordered" evidence="1">
    <location>
        <begin position="400"/>
        <end position="429"/>
    </location>
</feature>
<dbReference type="InterPro" id="IPR000008">
    <property type="entry name" value="C2_dom"/>
</dbReference>
<dbReference type="PROSITE" id="PS50004">
    <property type="entry name" value="C2"/>
    <property type="match status" value="1"/>
</dbReference>
<dbReference type="InterPro" id="IPR035892">
    <property type="entry name" value="C2_domain_sf"/>
</dbReference>
<feature type="compositionally biased region" description="Polar residues" evidence="1">
    <location>
        <begin position="1310"/>
        <end position="1322"/>
    </location>
</feature>
<dbReference type="SUPFAM" id="SSF50729">
    <property type="entry name" value="PH domain-like"/>
    <property type="match status" value="1"/>
</dbReference>
<dbReference type="GO" id="GO:0005886">
    <property type="term" value="C:plasma membrane"/>
    <property type="evidence" value="ECO:0007669"/>
    <property type="project" value="TreeGrafter"/>
</dbReference>
<dbReference type="SMART" id="SM00315">
    <property type="entry name" value="RGS"/>
    <property type="match status" value="1"/>
</dbReference>
<feature type="compositionally biased region" description="Basic and acidic residues" evidence="1">
    <location>
        <begin position="210"/>
        <end position="220"/>
    </location>
</feature>
<dbReference type="Gene3D" id="1.10.167.10">
    <property type="entry name" value="Regulator of G-protein Signalling 4, domain 2"/>
    <property type="match status" value="1"/>
</dbReference>
<evidence type="ECO:0000259" key="4">
    <source>
        <dbReference type="PROSITE" id="PS50132"/>
    </source>
</evidence>
<dbReference type="InterPro" id="IPR011993">
    <property type="entry name" value="PH-like_dom_sf"/>
</dbReference>
<feature type="region of interest" description="Disordered" evidence="1">
    <location>
        <begin position="1098"/>
        <end position="1152"/>
    </location>
</feature>
<feature type="compositionally biased region" description="Low complexity" evidence="1">
    <location>
        <begin position="2450"/>
        <end position="2464"/>
    </location>
</feature>
<feature type="compositionally biased region" description="Low complexity" evidence="1">
    <location>
        <begin position="2328"/>
        <end position="2342"/>
    </location>
</feature>
<sequence>MDHEKDGGVPLLGHFGRSLSNLFTRCATPGQVIVLSIDDITNGLGDEVEYLLDGNKRGGPVAMLKWAKGSKNGGQSSSTGHHSATSAARVSLADLRRASAKLLRRKDSSSTNKSKNSPTTATSDLCDIKTGTTASSDGGGSPPPPLVPPRGSSAASCHGVPTYGHCSGSVISGTATPGSVRSSSQKGGVIKQATVRRMSTLRQARSVSPIKDRGQYKRPDSSSSSCTTNSSCSPSTANRRARRKPVVVETADNGSSLYMQLDKIPVAVQQTAGSSSLSGSAYMSAAAANLKRKALEDISNQAYRNIIHSLQDELAQMSDAEAEAARSASADETRTLAEATLLPMNRMEIVRSSAMRNHSKMDSIVDDQVTKNSAASPCPSVKHHPQQAVPLKKLDGVVASFTNQPPASNDLHRPRPVRHPPSPTVNVSDDNLMDLSSLALACSRNGLPSTPTPSGSACHPFNGTSSPLKKSAPCGPHNSTGQHLHQYSASRSLASHGLSVSNATGCQEPSVQNKKNRPNKQVTFQTEARLIGESVTLPVVFESNRENGQTDGIKSVRESGALEMPGFVNVPCSRRGFCLELVSATDLQEVGKLNESCSSNSDQPTTDEVDHVKRVMSPDGGYDWQPSYVNLEDTEIAPVLLASSRSADDSSDFWKPRSVASGGRQQQKQQLAEQLQPVYDAPNNNNSKSIDVDNPLLLEFPGFRYAMMQLPGNNALMERRSISNGSSGSDTQDSGVAEMAQALSLSRAASASPQLAASRQSLAEDMLLPVQPFVYNTLPRTDNKRSLYYNCWSNQSQLQQQQQATGSQQQPLPSCPSSVYSTTDPHFLSGLASPYFSRRMPEDKSKASSSSSSTLMANIDQQDSSWSSDHLYCNMASVDPLPSLPPRISRRCHSLLALASSKTTAAEGAAEDADYENLNMPSQPGQPLMAFKARLNVSHSRSRSLRHSGDFTSPFGWIIPPFQQQQNSQTKEQEKRREAIEENCVDEMDGRMKDDKKEIRKSAHARPVSSRRQQLLHERAHRLELMLNDASVNDCSELYEPSDWSMEAMLSDTVRDMDNLSLIDGQQPGSRNHCQHCCCNSVRRPFPPPMNKCRCQMDRPGHSPSSSSSVSSAGSCHCNRKKKSNGAHKREASRVRENAATQTEIQTNGLTTGSRLAGRATAAENPLYMAYSDLTKINCDVLDRSAKTTGTVAGQGQLVGDDYASDSCETWNSHKALYARLQAAKQSREVTALMETTPVKKRSKGLRLHGNKPLPTPSGSRIWRHDGQSVSTPQKNRKNGGRGRHNRRRGCSTANTTANSTGKLDRTAMSIRSTYSSKSSNTLRRKSSRKPKAADVLHGKGQLQLAIYLNSGLLTIHIQSARYLKNPNSGRACNSYVKVSLIPDSPEQTFCRTTLVKNDNNPWYDQKFSFEFLSADLYKRLFISVWDRDPKKNRSEFRGCMSFSVSHVIRKDASGWYRLLNGNVGRQRHFAVKKQIDLNNSTIVPTDPDMEEDLVVVDDSDLDNGITDERDRVRSEISSSPSPSSAALPKIIGSDIRHTPVRCPPVEAEPKGKTPYTTTVNLKRGPKGYGFSVTWTHPPRYDTILSYCSLQLYIIIVLGLVRVQRRVEACKRDYTLGLMRAAGDTLTLEIYRKSGNKPSSGCVTSDQLTTAELRADFQQRQLKSPLHGPPPEDIASSESLHEIHCAKHGVINAETAMTLAVHRLLSSIQRMNPPGQSIDKAAKAVFYLSKLEKMGEEHIDYMIMTHQLRSLNIHTTPLMIASELHKLKKLLDHVTEHLQSVVAASQKGSADHDVLSDQYHSVFTHLNDIFGFLKTLNQHLKIEDRVDYFLEAFQVSLDKFHLKAQELFCPVDYVPLDLAHVGKQQQQQTIVYAATIRQPKLHSNINDGCLLHQGFLWKRNGSLETRFWALLFTDSLLLTHVNNGVHFVEEEPILLCNMVRLLAAENQLNPSFRLVYRAIDKTRIGKVSVHLGCSTVTMRAKDRTQKITWVELIRRQMDELQNREHCWNAASLCDKNEIGEQQSGQDNNSNRSGRGNAIGILRRVRRCLSTGAIPIPASMTLARSSSTLPPKTTTEPTFYQSYSCEDLYLVSDLTPGKFNSSEAITEQEHECAAADEHQQPDVEASGLVFHDISLGNPIDVDKSSNASIEFVNLNAEPINEQNERHNFAERLRQRLFSRTIGTRSKEKIARAVVKGKNSGGGVGVDPCPTGGEEHGPGRQSVAPESSSVLHVPHRASDCIQSLTARLCCSFFDHKSNQTSEIASATICLEKTENEQHQPNRVRSPKINTFQSVLGTITEDDGIESCKMRQFQSATNTDERHALHSTGDSTETSPSWASATSSAMETPNGVDQPLAFDFSRKCELNSDGRQQLVLPKCRVAASSRSSSTTRTPIGSIPVSYSMPTTPEMSEASPSPRQVSAGFFRFPFVGNASPRRFRSRAMSAESNSEETGSSVVVGSSSPPSGGYTHHHQSRHENPDPSLPVQSTQQTDKRLRFPRFLRRTHSASASTEAPPYALFLRTKRMVSKTRSADLTVAAGPNEVFSGVDDAAPGTMASRKTRLSEMRLRLGFLRRRSTESALSARPSPEEARKWSESFSALMASKYGAALYRAFLLREFSNENLEFWLACEEYKNSKPQKLSARAQKIYNDFVAVQATKEVNLDAETRLITLTNVQSNNPDLHAFDRAQRRIQHMMERDSYLRFLQSELFLELVHPERYPASSGDVSDKSSSAP</sequence>
<feature type="compositionally biased region" description="Basic residues" evidence="1">
    <location>
        <begin position="1118"/>
        <end position="1127"/>
    </location>
</feature>
<feature type="region of interest" description="Disordered" evidence="1">
    <location>
        <begin position="2437"/>
        <end position="2490"/>
    </location>
</feature>
<dbReference type="PANTHER" id="PTHR46848:SF1">
    <property type="entry name" value="REGULATOR OF G-PROTEIN SIGNALING 3"/>
    <property type="match status" value="1"/>
</dbReference>
<dbReference type="InterPro" id="IPR024066">
    <property type="entry name" value="RGS_subdom1/3"/>
</dbReference>
<feature type="region of interest" description="Disordered" evidence="1">
    <location>
        <begin position="66"/>
        <end position="157"/>
    </location>
</feature>
<feature type="compositionally biased region" description="Low complexity" evidence="1">
    <location>
        <begin position="73"/>
        <end position="93"/>
    </location>
</feature>
<dbReference type="Proteomes" id="UP000820818">
    <property type="component" value="Linkage Group LG1"/>
</dbReference>
<feature type="compositionally biased region" description="Basic and acidic residues" evidence="1">
    <location>
        <begin position="1128"/>
        <end position="1137"/>
    </location>
</feature>
<dbReference type="SMART" id="SM00239">
    <property type="entry name" value="C2"/>
    <property type="match status" value="1"/>
</dbReference>
<feature type="compositionally biased region" description="Polar residues" evidence="1">
    <location>
        <begin position="2400"/>
        <end position="2414"/>
    </location>
</feature>
<feature type="compositionally biased region" description="Basic residues" evidence="1">
    <location>
        <begin position="1275"/>
        <end position="1290"/>
    </location>
</feature>
<feature type="region of interest" description="Disordered" evidence="1">
    <location>
        <begin position="2195"/>
        <end position="2223"/>
    </location>
</feature>
<dbReference type="PROSITE" id="PS50003">
    <property type="entry name" value="PH_DOMAIN"/>
    <property type="match status" value="1"/>
</dbReference>
<accession>A0AAD5L382</accession>
<dbReference type="SUPFAM" id="SSF49562">
    <property type="entry name" value="C2 domain (Calcium/lipid-binding domain, CaLB)"/>
    <property type="match status" value="1"/>
</dbReference>
<evidence type="ECO:0000313" key="5">
    <source>
        <dbReference type="EMBL" id="KAI9564187.1"/>
    </source>
</evidence>
<feature type="compositionally biased region" description="Polar residues" evidence="1">
    <location>
        <begin position="477"/>
        <end position="518"/>
    </location>
</feature>
<dbReference type="Pfam" id="PF00615">
    <property type="entry name" value="RGS"/>
    <property type="match status" value="1"/>
</dbReference>
<feature type="region of interest" description="Disordered" evidence="1">
    <location>
        <begin position="647"/>
        <end position="673"/>
    </location>
</feature>
<dbReference type="EMBL" id="WJBH02000001">
    <property type="protein sequence ID" value="KAI9564187.1"/>
    <property type="molecule type" value="Genomic_DNA"/>
</dbReference>
<feature type="compositionally biased region" description="Low complexity" evidence="1">
    <location>
        <begin position="109"/>
        <end position="123"/>
    </location>
</feature>
<dbReference type="Gene3D" id="1.10.196.10">
    <property type="match status" value="1"/>
</dbReference>
<feature type="region of interest" description="Disordered" evidence="1">
    <location>
        <begin position="800"/>
        <end position="819"/>
    </location>
</feature>
<feature type="compositionally biased region" description="Low complexity" evidence="1">
    <location>
        <begin position="221"/>
        <end position="236"/>
    </location>
</feature>
<feature type="region of interest" description="Disordered" evidence="1">
    <location>
        <begin position="446"/>
        <end position="518"/>
    </location>
</feature>
<evidence type="ECO:0000259" key="2">
    <source>
        <dbReference type="PROSITE" id="PS50003"/>
    </source>
</evidence>
<dbReference type="InterPro" id="IPR036305">
    <property type="entry name" value="RGS_sf"/>
</dbReference>
<protein>
    <submittedName>
        <fullName evidence="5">Uncharacterized protein</fullName>
    </submittedName>
</protein>
<evidence type="ECO:0000259" key="3">
    <source>
        <dbReference type="PROSITE" id="PS50004"/>
    </source>
</evidence>
<proteinExistence type="predicted"/>
<name>A0AAD5L382_9CRUS</name>
<feature type="compositionally biased region" description="Low complexity" evidence="1">
    <location>
        <begin position="800"/>
        <end position="818"/>
    </location>
</feature>
<gene>
    <name evidence="5" type="ORF">GHT06_007925</name>
</gene>
<dbReference type="InterPro" id="IPR044926">
    <property type="entry name" value="RGS_subdomain_2"/>
</dbReference>
<evidence type="ECO:0000313" key="6">
    <source>
        <dbReference type="Proteomes" id="UP000820818"/>
    </source>
</evidence>
<dbReference type="PANTHER" id="PTHR46848">
    <property type="entry name" value="REGULATOR OF G-PROTEIN SIGNALING 3"/>
    <property type="match status" value="1"/>
</dbReference>
<feature type="region of interest" description="Disordered" evidence="1">
    <location>
        <begin position="2310"/>
        <end position="2351"/>
    </location>
</feature>
<dbReference type="GO" id="GO:0005634">
    <property type="term" value="C:nucleus"/>
    <property type="evidence" value="ECO:0007669"/>
    <property type="project" value="TreeGrafter"/>
</dbReference>
<organism evidence="5 6">
    <name type="scientific">Daphnia sinensis</name>
    <dbReference type="NCBI Taxonomy" id="1820382"/>
    <lineage>
        <taxon>Eukaryota</taxon>
        <taxon>Metazoa</taxon>
        <taxon>Ecdysozoa</taxon>
        <taxon>Arthropoda</taxon>
        <taxon>Crustacea</taxon>
        <taxon>Branchiopoda</taxon>
        <taxon>Diplostraca</taxon>
        <taxon>Cladocera</taxon>
        <taxon>Anomopoda</taxon>
        <taxon>Daphniidae</taxon>
        <taxon>Daphnia</taxon>
        <taxon>Daphnia similis group</taxon>
    </lineage>
</organism>
<dbReference type="Pfam" id="PF00168">
    <property type="entry name" value="C2"/>
    <property type="match status" value="1"/>
</dbReference>
<feature type="compositionally biased region" description="Polar residues" evidence="1">
    <location>
        <begin position="1139"/>
        <end position="1152"/>
    </location>
</feature>
<feature type="domain" description="C2" evidence="3">
    <location>
        <begin position="1339"/>
        <end position="1457"/>
    </location>
</feature>
<feature type="compositionally biased region" description="Basic residues" evidence="1">
    <location>
        <begin position="1239"/>
        <end position="1250"/>
    </location>
</feature>
<feature type="region of interest" description="Disordered" evidence="1">
    <location>
        <begin position="2382"/>
        <end position="2414"/>
    </location>
</feature>
<feature type="compositionally biased region" description="Polar residues" evidence="1">
    <location>
        <begin position="1292"/>
        <end position="1302"/>
    </location>
</feature>
<dbReference type="InterPro" id="IPR016137">
    <property type="entry name" value="RGS"/>
</dbReference>
<feature type="domain" description="PH" evidence="2">
    <location>
        <begin position="1889"/>
        <end position="1998"/>
    </location>
</feature>
<feature type="compositionally biased region" description="Low complexity" evidence="1">
    <location>
        <begin position="1103"/>
        <end position="1115"/>
    </location>
</feature>
<dbReference type="Gene3D" id="2.30.29.30">
    <property type="entry name" value="Pleckstrin-homology domain (PH domain)/Phosphotyrosine-binding domain (PTB)"/>
    <property type="match status" value="1"/>
</dbReference>
<dbReference type="SMART" id="SM00233">
    <property type="entry name" value="PH"/>
    <property type="match status" value="1"/>
</dbReference>
<feature type="region of interest" description="Disordered" evidence="1">
    <location>
        <begin position="198"/>
        <end position="246"/>
    </location>
</feature>
<keyword evidence="6" id="KW-1185">Reference proteome</keyword>
<evidence type="ECO:0000256" key="1">
    <source>
        <dbReference type="SAM" id="MobiDB-lite"/>
    </source>
</evidence>
<dbReference type="PROSITE" id="PS50132">
    <property type="entry name" value="RGS"/>
    <property type="match status" value="1"/>
</dbReference>